<dbReference type="Gene3D" id="3.40.50.300">
    <property type="entry name" value="P-loop containing nucleotide triphosphate hydrolases"/>
    <property type="match status" value="1"/>
</dbReference>
<keyword evidence="9 10" id="KW-0342">GTP-binding</keyword>
<keyword evidence="2 10" id="KW-0690">Ribosome biogenesis</keyword>
<dbReference type="PANTHER" id="PTHR32120">
    <property type="entry name" value="SMALL RIBOSOMAL SUBUNIT BIOGENESIS GTPASE RSGA"/>
    <property type="match status" value="1"/>
</dbReference>
<feature type="domain" description="EngC GTPase" evidence="11">
    <location>
        <begin position="112"/>
        <end position="258"/>
    </location>
</feature>
<dbReference type="GO" id="GO:0046872">
    <property type="term" value="F:metal ion binding"/>
    <property type="evidence" value="ECO:0007669"/>
    <property type="project" value="UniProtKB-KW"/>
</dbReference>
<feature type="binding site" evidence="10">
    <location>
        <begin position="203"/>
        <end position="211"/>
    </location>
    <ligand>
        <name>GTP</name>
        <dbReference type="ChEBI" id="CHEBI:37565"/>
    </ligand>
</feature>
<evidence type="ECO:0000256" key="5">
    <source>
        <dbReference type="ARBA" id="ARBA00022741"/>
    </source>
</evidence>
<dbReference type="Pfam" id="PF03193">
    <property type="entry name" value="RsgA_GTPase"/>
    <property type="match status" value="1"/>
</dbReference>
<comment type="cofactor">
    <cofactor evidence="10">
        <name>Zn(2+)</name>
        <dbReference type="ChEBI" id="CHEBI:29105"/>
    </cofactor>
    <text evidence="10">Binds 1 zinc ion per subunit.</text>
</comment>
<dbReference type="PROSITE" id="PS51721">
    <property type="entry name" value="G_CP"/>
    <property type="match status" value="1"/>
</dbReference>
<evidence type="ECO:0000256" key="9">
    <source>
        <dbReference type="ARBA" id="ARBA00023134"/>
    </source>
</evidence>
<dbReference type="InterPro" id="IPR030378">
    <property type="entry name" value="G_CP_dom"/>
</dbReference>
<evidence type="ECO:0000256" key="8">
    <source>
        <dbReference type="ARBA" id="ARBA00022884"/>
    </source>
</evidence>
<feature type="binding site" evidence="10">
    <location>
        <position position="288"/>
    </location>
    <ligand>
        <name>Zn(2+)</name>
        <dbReference type="ChEBI" id="CHEBI:29105"/>
    </ligand>
</feature>
<dbReference type="PROSITE" id="PS50936">
    <property type="entry name" value="ENGC_GTPASE"/>
    <property type="match status" value="1"/>
</dbReference>
<keyword evidence="5 10" id="KW-0547">Nucleotide-binding</keyword>
<keyword evidence="3 10" id="KW-0479">Metal-binding</keyword>
<evidence type="ECO:0000313" key="13">
    <source>
        <dbReference type="EMBL" id="QIQ21404.1"/>
    </source>
</evidence>
<dbReference type="NCBIfam" id="TIGR00157">
    <property type="entry name" value="ribosome small subunit-dependent GTPase A"/>
    <property type="match status" value="1"/>
</dbReference>
<dbReference type="GO" id="GO:0003924">
    <property type="term" value="F:GTPase activity"/>
    <property type="evidence" value="ECO:0007669"/>
    <property type="project" value="UniProtKB-UniRule"/>
</dbReference>
<keyword evidence="14" id="KW-1185">Reference proteome</keyword>
<dbReference type="GO" id="GO:0005525">
    <property type="term" value="F:GTP binding"/>
    <property type="evidence" value="ECO:0007669"/>
    <property type="project" value="UniProtKB-UniRule"/>
</dbReference>
<feature type="binding site" evidence="10">
    <location>
        <position position="286"/>
    </location>
    <ligand>
        <name>Zn(2+)</name>
        <dbReference type="ChEBI" id="CHEBI:29105"/>
    </ligand>
</feature>
<dbReference type="InterPro" id="IPR004881">
    <property type="entry name" value="Ribosome_biogen_GTPase_RsgA"/>
</dbReference>
<dbReference type="GO" id="GO:0005737">
    <property type="term" value="C:cytoplasm"/>
    <property type="evidence" value="ECO:0007669"/>
    <property type="project" value="UniProtKB-SubCell"/>
</dbReference>
<dbReference type="SUPFAM" id="SSF52540">
    <property type="entry name" value="P-loop containing nucleoside triphosphate hydrolases"/>
    <property type="match status" value="1"/>
</dbReference>
<gene>
    <name evidence="10 13" type="primary">rsgA</name>
    <name evidence="13" type="ORF">IPMB12_06705</name>
</gene>
<evidence type="ECO:0000259" key="11">
    <source>
        <dbReference type="PROSITE" id="PS50936"/>
    </source>
</evidence>
<dbReference type="EC" id="3.6.1.-" evidence="10"/>
<evidence type="ECO:0000256" key="6">
    <source>
        <dbReference type="ARBA" id="ARBA00022801"/>
    </source>
</evidence>
<keyword evidence="1 10" id="KW-0963">Cytoplasm</keyword>
<dbReference type="RefSeq" id="WP_166916185.1">
    <property type="nucleotide sequence ID" value="NZ_CP050253.1"/>
</dbReference>
<dbReference type="Gene3D" id="1.10.40.50">
    <property type="entry name" value="Probable gtpase engc, domain 3"/>
    <property type="match status" value="1"/>
</dbReference>
<dbReference type="HAMAP" id="MF_01820">
    <property type="entry name" value="GTPase_RsgA"/>
    <property type="match status" value="1"/>
</dbReference>
<comment type="function">
    <text evidence="10">One of several proteins that assist in the late maturation steps of the functional core of the 30S ribosomal subunit. Helps release RbfA from mature subunits. May play a role in the assembly of ribosomal proteins into the subunit. Circularly permuted GTPase that catalyzes slow GTP hydrolysis, GTPase activity is stimulated by the 30S ribosomal subunit.</text>
</comment>
<evidence type="ECO:0000256" key="4">
    <source>
        <dbReference type="ARBA" id="ARBA00022730"/>
    </source>
</evidence>
<reference evidence="13 14" key="1">
    <citation type="submission" date="2020-03" db="EMBL/GenBank/DDBJ databases">
        <title>Complete genome sequence of Orbus sp. IPMB12 (BCRC 80908).</title>
        <authorList>
            <person name="Lo W.-S."/>
            <person name="Chang T.-H."/>
            <person name="Kuo C.-H."/>
        </authorList>
    </citation>
    <scope>NUCLEOTIDE SEQUENCE [LARGE SCALE GENOMIC DNA]</scope>
    <source>
        <strain evidence="13 14">IPMB12</strain>
    </source>
</reference>
<dbReference type="GO" id="GO:0042274">
    <property type="term" value="P:ribosomal small subunit biogenesis"/>
    <property type="evidence" value="ECO:0007669"/>
    <property type="project" value="UniProtKB-UniRule"/>
</dbReference>
<feature type="domain" description="CP-type G" evidence="12">
    <location>
        <begin position="103"/>
        <end position="260"/>
    </location>
</feature>
<evidence type="ECO:0000259" key="12">
    <source>
        <dbReference type="PROSITE" id="PS51721"/>
    </source>
</evidence>
<dbReference type="InterPro" id="IPR010914">
    <property type="entry name" value="RsgA_GTPase_dom"/>
</dbReference>
<dbReference type="InParanoid" id="A0A6G9ICH1"/>
<comment type="subcellular location">
    <subcellularLocation>
        <location evidence="10">Cytoplasm</location>
    </subcellularLocation>
</comment>
<proteinExistence type="inferred from homology"/>
<name>A0A6G9ICH1_9GAMM</name>
<dbReference type="EMBL" id="CP050253">
    <property type="protein sequence ID" value="QIQ21404.1"/>
    <property type="molecule type" value="Genomic_DNA"/>
</dbReference>
<evidence type="ECO:0000313" key="14">
    <source>
        <dbReference type="Proteomes" id="UP000501168"/>
    </source>
</evidence>
<feature type="binding site" evidence="10">
    <location>
        <position position="294"/>
    </location>
    <ligand>
        <name>Zn(2+)</name>
        <dbReference type="ChEBI" id="CHEBI:29105"/>
    </ligand>
</feature>
<dbReference type="GO" id="GO:0019843">
    <property type="term" value="F:rRNA binding"/>
    <property type="evidence" value="ECO:0007669"/>
    <property type="project" value="UniProtKB-KW"/>
</dbReference>
<comment type="similarity">
    <text evidence="10">Belongs to the TRAFAC class YlqF/YawG GTPase family. RsgA subfamily.</text>
</comment>
<evidence type="ECO:0000256" key="1">
    <source>
        <dbReference type="ARBA" id="ARBA00022490"/>
    </source>
</evidence>
<dbReference type="InterPro" id="IPR027417">
    <property type="entry name" value="P-loop_NTPase"/>
</dbReference>
<evidence type="ECO:0000256" key="7">
    <source>
        <dbReference type="ARBA" id="ARBA00022833"/>
    </source>
</evidence>
<keyword evidence="8 10" id="KW-0694">RNA-binding</keyword>
<sequence>MLYQNLRTYGLTTRFAQEALLYPELMLARVTEQHRSLYTIMTETGEKHASVSGKFAYLTHDTAAYPAVGDWVMVSELATNGDHIIIQQVLSRKSIFDRKAAGTHQAIQVVATNIDTIFICMSLNADFNLRRLERYLAIAWQSAATPVIVLTKSDLCSDIATKLTEIEAISFGVDVLLTSILNHEVQDIFAPYLSQEKTVVFLGSSGVGKSSIINQLMGKEVLLTREVGSDDSGRHTTTHRAMFVLPTGGVVIDTPGMRELQLDSGNLSKTFEDLEELSSQCKFRNCSHTSERGCAVLAAIADGTLSAGRLENYRKLEKETQYEGLSSRQREHTKITNMFGSMNELKQFKRNVKSKHNY</sequence>
<protein>
    <recommendedName>
        <fullName evidence="10">Small ribosomal subunit biogenesis GTPase RsgA</fullName>
        <ecNumber evidence="10">3.6.1.-</ecNumber>
    </recommendedName>
</protein>
<feature type="binding site" evidence="10">
    <location>
        <begin position="151"/>
        <end position="154"/>
    </location>
    <ligand>
        <name>GTP</name>
        <dbReference type="ChEBI" id="CHEBI:37565"/>
    </ligand>
</feature>
<keyword evidence="4 10" id="KW-0699">rRNA-binding</keyword>
<dbReference type="CDD" id="cd01854">
    <property type="entry name" value="YjeQ_EngC"/>
    <property type="match status" value="1"/>
</dbReference>
<evidence type="ECO:0000256" key="3">
    <source>
        <dbReference type="ARBA" id="ARBA00022723"/>
    </source>
</evidence>
<keyword evidence="6 10" id="KW-0378">Hydrolase</keyword>
<evidence type="ECO:0000256" key="10">
    <source>
        <dbReference type="HAMAP-Rule" id="MF_01820"/>
    </source>
</evidence>
<keyword evidence="7 10" id="KW-0862">Zinc</keyword>
<dbReference type="PANTHER" id="PTHR32120:SF10">
    <property type="entry name" value="SMALL RIBOSOMAL SUBUNIT BIOGENESIS GTPASE RSGA"/>
    <property type="match status" value="1"/>
</dbReference>
<organism evidence="13 14">
    <name type="scientific">Zophobihabitans entericus</name>
    <dbReference type="NCBI Taxonomy" id="1635327"/>
    <lineage>
        <taxon>Bacteria</taxon>
        <taxon>Pseudomonadati</taxon>
        <taxon>Pseudomonadota</taxon>
        <taxon>Gammaproteobacteria</taxon>
        <taxon>Orbales</taxon>
        <taxon>Orbaceae</taxon>
        <taxon>Zophobihabitans</taxon>
    </lineage>
</organism>
<accession>A0A6G9ICH1</accession>
<comment type="subunit">
    <text evidence="10">Monomer. Associates with 30S ribosomal subunit, binds 16S rRNA.</text>
</comment>
<feature type="binding site" evidence="10">
    <location>
        <position position="281"/>
    </location>
    <ligand>
        <name>Zn(2+)</name>
        <dbReference type="ChEBI" id="CHEBI:29105"/>
    </ligand>
</feature>
<evidence type="ECO:0000256" key="2">
    <source>
        <dbReference type="ARBA" id="ARBA00022517"/>
    </source>
</evidence>
<dbReference type="Proteomes" id="UP000501168">
    <property type="component" value="Chromosome"/>
</dbReference>
<dbReference type="AlphaFoldDB" id="A0A6G9ICH1"/>
<dbReference type="KEGG" id="orb:IPMB12_06705"/>